<keyword evidence="6" id="KW-0472">Membrane</keyword>
<evidence type="ECO:0000256" key="6">
    <source>
        <dbReference type="SAM" id="Phobius"/>
    </source>
</evidence>
<evidence type="ECO:0000256" key="1">
    <source>
        <dbReference type="ARBA" id="ARBA00003416"/>
    </source>
</evidence>
<dbReference type="Proteomes" id="UP000001505">
    <property type="component" value="Chromosome"/>
</dbReference>
<dbReference type="PANTHER" id="PTHR30563">
    <property type="entry name" value="DNA RECOMBINATION PROTEIN RMUC"/>
    <property type="match status" value="1"/>
</dbReference>
<dbReference type="KEGG" id="wch:wcw_0496"/>
<feature type="transmembrane region" description="Helical" evidence="6">
    <location>
        <begin position="12"/>
        <end position="33"/>
    </location>
</feature>
<evidence type="ECO:0000256" key="3">
    <source>
        <dbReference type="ARBA" id="ARBA00023054"/>
    </source>
</evidence>
<keyword evidence="8" id="KW-1185">Reference proteome</keyword>
<protein>
    <submittedName>
        <fullName evidence="7">DNA recombination protein</fullName>
    </submittedName>
</protein>
<name>D6YUQ6_WADCW</name>
<dbReference type="GO" id="GO:0006310">
    <property type="term" value="P:DNA recombination"/>
    <property type="evidence" value="ECO:0007669"/>
    <property type="project" value="UniProtKB-KW"/>
</dbReference>
<keyword evidence="4" id="KW-0233">DNA recombination</keyword>
<evidence type="ECO:0000256" key="4">
    <source>
        <dbReference type="ARBA" id="ARBA00023172"/>
    </source>
</evidence>
<gene>
    <name evidence="7" type="primary">rmuC</name>
    <name evidence="7" type="ordered locus">wcw_0496</name>
</gene>
<keyword evidence="6" id="KW-1133">Transmembrane helix</keyword>
<dbReference type="OrthoDB" id="370725at2"/>
<reference evidence="7 8" key="1">
    <citation type="journal article" date="2010" name="PLoS ONE">
        <title>The Waddlia genome: a window into chlamydial biology.</title>
        <authorList>
            <person name="Bertelli C."/>
            <person name="Collyn F."/>
            <person name="Croxatto A."/>
            <person name="Ruckert C."/>
            <person name="Polkinghorne A."/>
            <person name="Kebbi-Beghdadi C."/>
            <person name="Goesmann A."/>
            <person name="Vaughan L."/>
            <person name="Greub G."/>
        </authorList>
    </citation>
    <scope>NUCLEOTIDE SEQUENCE [LARGE SCALE GENOMIC DNA]</scope>
    <source>
        <strain evidence="8">ATCC VR-1470 / WSU 86-1044</strain>
    </source>
</reference>
<accession>D6YUQ6</accession>
<dbReference type="RefSeq" id="WP_013181594.1">
    <property type="nucleotide sequence ID" value="NC_014225.1"/>
</dbReference>
<evidence type="ECO:0000256" key="5">
    <source>
        <dbReference type="SAM" id="Coils"/>
    </source>
</evidence>
<dbReference type="AlphaFoldDB" id="D6YUQ6"/>
<feature type="coiled-coil region" evidence="5">
    <location>
        <begin position="39"/>
        <end position="66"/>
    </location>
</feature>
<evidence type="ECO:0000256" key="2">
    <source>
        <dbReference type="ARBA" id="ARBA00009840"/>
    </source>
</evidence>
<comment type="function">
    <text evidence="1">Involved in DNA recombination.</text>
</comment>
<organism evidence="7 8">
    <name type="scientific">Waddlia chondrophila (strain ATCC VR-1470 / WSU 86-1044)</name>
    <dbReference type="NCBI Taxonomy" id="716544"/>
    <lineage>
        <taxon>Bacteria</taxon>
        <taxon>Pseudomonadati</taxon>
        <taxon>Chlamydiota</taxon>
        <taxon>Chlamydiia</taxon>
        <taxon>Parachlamydiales</taxon>
        <taxon>Waddliaceae</taxon>
        <taxon>Waddlia</taxon>
    </lineage>
</organism>
<sequence length="435" mass="49515">MDVIFHFFLSYLPWILTSVMLFACTGVLGWLLWRKEVRLRTFQEENRQLLSRRAELEATLEHERRAHGEKVSLLNEAQTKMSHAFKALSVDVLKNNSESFLEIATAKLEKLQEAAKGDLSVKHYAIKESLEKVNDKIHMLEKARTDAYASLTEQVKLLAMTQTRLQSETSNLVKALRQPVVRGRWGEIQLRRVVEMAGMVEHCDFLQQESVQSENGRLRPDLIIRLPNNKQVVVDSKASLSAYLESLEIDSEKEKLEKLKDHAKQIRHHITQLSAKSYWDQFQPAPEFVVLFIPGETFFSAALEQEPSLIEHGVEQKVILATPTTLIALLRAVAYGWRQEQIAENALAISELGKTLYERIRVMGEHIEEIRKGLERSVNGYNSAVGSLEGRVLVTARKFKELGASAGKELPVLKNVDLSLRKLSEEVSDSEYITD</sequence>
<keyword evidence="6" id="KW-0812">Transmembrane</keyword>
<dbReference type="EMBL" id="CP001928">
    <property type="protein sequence ID" value="ADI37867.1"/>
    <property type="molecule type" value="Genomic_DNA"/>
</dbReference>
<comment type="similarity">
    <text evidence="2">Belongs to the RmuC family.</text>
</comment>
<dbReference type="Pfam" id="PF02646">
    <property type="entry name" value="RmuC"/>
    <property type="match status" value="1"/>
</dbReference>
<proteinExistence type="inferred from homology"/>
<dbReference type="eggNOG" id="COG1322">
    <property type="taxonomic scope" value="Bacteria"/>
</dbReference>
<evidence type="ECO:0000313" key="8">
    <source>
        <dbReference type="Proteomes" id="UP000001505"/>
    </source>
</evidence>
<dbReference type="PANTHER" id="PTHR30563:SF0">
    <property type="entry name" value="DNA RECOMBINATION PROTEIN RMUC"/>
    <property type="match status" value="1"/>
</dbReference>
<feature type="coiled-coil region" evidence="5">
    <location>
        <begin position="249"/>
        <end position="276"/>
    </location>
</feature>
<keyword evidence="3 5" id="KW-0175">Coiled coil</keyword>
<evidence type="ECO:0000313" key="7">
    <source>
        <dbReference type="EMBL" id="ADI37867.1"/>
    </source>
</evidence>
<dbReference type="HOGENOM" id="CLU_024057_1_0_0"/>
<dbReference type="InterPro" id="IPR003798">
    <property type="entry name" value="DNA_recombination_RmuC"/>
</dbReference>
<dbReference type="STRING" id="716544.wcw_0496"/>